<feature type="transmembrane region" description="Helical" evidence="1">
    <location>
        <begin position="20"/>
        <end position="38"/>
    </location>
</feature>
<reference evidence="3 4" key="1">
    <citation type="submission" date="2020-08" db="EMBL/GenBank/DDBJ databases">
        <title>Genomic Encyclopedia of Type Strains, Phase III (KMG-III): the genomes of soil and plant-associated and newly described type strains.</title>
        <authorList>
            <person name="Whitman W."/>
        </authorList>
    </citation>
    <scope>NUCLEOTIDE SEQUENCE [LARGE SCALE GENOMIC DNA]</scope>
    <source>
        <strain evidence="3 4">CECT 5862</strain>
    </source>
</reference>
<dbReference type="InterPro" id="IPR023631">
    <property type="entry name" value="Amidase_dom"/>
</dbReference>
<keyword evidence="4" id="KW-1185">Reference proteome</keyword>
<comment type="caution">
    <text evidence="3">The sequence shown here is derived from an EMBL/GenBank/DDBJ whole genome shotgun (WGS) entry which is preliminary data.</text>
</comment>
<dbReference type="RefSeq" id="WP_246427709.1">
    <property type="nucleotide sequence ID" value="NZ_JACHXK010000007.1"/>
</dbReference>
<dbReference type="Proteomes" id="UP000570361">
    <property type="component" value="Unassembled WGS sequence"/>
</dbReference>
<feature type="domain" description="Amidase" evidence="2">
    <location>
        <begin position="79"/>
        <end position="388"/>
    </location>
</feature>
<name>A0A7W5AYX2_9BACL</name>
<accession>A0A7W5AYX2</accession>
<dbReference type="NCBIfam" id="NF005127">
    <property type="entry name" value="PRK06565.1"/>
    <property type="match status" value="1"/>
</dbReference>
<dbReference type="SUPFAM" id="SSF75304">
    <property type="entry name" value="Amidase signature (AS) enzymes"/>
    <property type="match status" value="1"/>
</dbReference>
<gene>
    <name evidence="3" type="ORF">FHS18_003413</name>
</gene>
<dbReference type="PANTHER" id="PTHR42678">
    <property type="entry name" value="AMIDASE"/>
    <property type="match status" value="1"/>
</dbReference>
<evidence type="ECO:0000256" key="1">
    <source>
        <dbReference type="SAM" id="Phobius"/>
    </source>
</evidence>
<proteinExistence type="predicted"/>
<keyword evidence="1" id="KW-0812">Transmembrane</keyword>
<organism evidence="3 4">
    <name type="scientific">Paenibacillus phyllosphaerae</name>
    <dbReference type="NCBI Taxonomy" id="274593"/>
    <lineage>
        <taxon>Bacteria</taxon>
        <taxon>Bacillati</taxon>
        <taxon>Bacillota</taxon>
        <taxon>Bacilli</taxon>
        <taxon>Bacillales</taxon>
        <taxon>Paenibacillaceae</taxon>
        <taxon>Paenibacillus</taxon>
    </lineage>
</organism>
<protein>
    <submittedName>
        <fullName evidence="3">Amidase</fullName>
        <ecNumber evidence="3">3.5.1.4</ecNumber>
    </submittedName>
</protein>
<evidence type="ECO:0000313" key="3">
    <source>
        <dbReference type="EMBL" id="MBB3111345.1"/>
    </source>
</evidence>
<keyword evidence="1" id="KW-0472">Membrane</keyword>
<dbReference type="Gene3D" id="3.90.1300.10">
    <property type="entry name" value="Amidase signature (AS) domain"/>
    <property type="match status" value="1"/>
</dbReference>
<keyword evidence="1" id="KW-1133">Transmembrane helix</keyword>
<dbReference type="InterPro" id="IPR036928">
    <property type="entry name" value="AS_sf"/>
</dbReference>
<dbReference type="AlphaFoldDB" id="A0A7W5AYX2"/>
<dbReference type="PANTHER" id="PTHR42678:SF11">
    <property type="entry name" value="AMIDASE FAMILY PROTEIN"/>
    <property type="match status" value="1"/>
</dbReference>
<sequence>MPTRQEETMRKGNGVRYPRWIAAGMVLALAGGSIGYAANTSPGANKPSVAPALVTFQLQEATIAQMQEAMKSGALSSVELTAMYLNRVYAYDANGIKLNSIPVLNPDALAEAAKADELRAKGILSGPLQGIPYTVKDSYKVKGLTVASGSPAFKNLTAKDDAYTVEKIRESGGVLIGKTNMPPMAAGGMQRGVYGRAESPYNKDYLAAAWFSGSSNGSGVSTAANFAAFGMGEETVSSGRSPASNNGLIAYTPSRGLISIRGNWPLFPVRDVVVPHTRTVEDMLRLLDVIVVEDKITEGDFWRDQTAVKLPSVDSVRPASYSELKDTQSLKGKRIGVPKLYIGKDYGGTEPIKIRTSILALWEEAAKDLIALGAEVVEVDFPLQANTDQDRVTSQTPEERGLMPENWIEKEFGMLNPFAAEQFLKSVGDSNFPSWANVDPAAVFPNPLGSVDEKRGRDLGRYDALIDTVKKGVTPYDQIPQFDEALQGLEKVRKVDFEDWMKQEGLDFIAFPANSNIGKADADVNEASYDEAWENGNYFSNTNYLLRQYGIPSVSVSMGAMKDTGMPVNLTMAGAAYSDNDLLRYAYAYEQATKNRPIATRTPPLADEVITYNLQTTIAPSKRKEKDVPKLTISAAMKDDKLELNGSVSDQSGVAQLRVYVNGIRVHAQSTSANWTSSLSTAKYRSNGAFRADNLQVLVLAKDIHGNTSAEMTTVDLTP</sequence>
<evidence type="ECO:0000259" key="2">
    <source>
        <dbReference type="Pfam" id="PF01425"/>
    </source>
</evidence>
<dbReference type="EC" id="3.5.1.4" evidence="3"/>
<dbReference type="EMBL" id="JACHXK010000007">
    <property type="protein sequence ID" value="MBB3111345.1"/>
    <property type="molecule type" value="Genomic_DNA"/>
</dbReference>
<dbReference type="GO" id="GO:0004040">
    <property type="term" value="F:amidase activity"/>
    <property type="evidence" value="ECO:0007669"/>
    <property type="project" value="UniProtKB-EC"/>
</dbReference>
<evidence type="ECO:0000313" key="4">
    <source>
        <dbReference type="Proteomes" id="UP000570361"/>
    </source>
</evidence>
<keyword evidence="3" id="KW-0378">Hydrolase</keyword>
<dbReference type="Pfam" id="PF01425">
    <property type="entry name" value="Amidase"/>
    <property type="match status" value="1"/>
</dbReference>